<comment type="caution">
    <text evidence="1">The sequence shown here is derived from an EMBL/GenBank/DDBJ whole genome shotgun (WGS) entry which is preliminary data.</text>
</comment>
<sequence length="65" mass="6898">MSEARRRVLTPWRFLITTLAGLVILASAQVTAVAAPASAYRNFDAVTTANENNEPFSGGVSFVGL</sequence>
<dbReference type="EMBL" id="BAABAS010000026">
    <property type="protein sequence ID" value="GAA4241103.1"/>
    <property type="molecule type" value="Genomic_DNA"/>
</dbReference>
<organism evidence="1 2">
    <name type="scientific">Actinomadura meridiana</name>
    <dbReference type="NCBI Taxonomy" id="559626"/>
    <lineage>
        <taxon>Bacteria</taxon>
        <taxon>Bacillati</taxon>
        <taxon>Actinomycetota</taxon>
        <taxon>Actinomycetes</taxon>
        <taxon>Streptosporangiales</taxon>
        <taxon>Thermomonosporaceae</taxon>
        <taxon>Actinomadura</taxon>
    </lineage>
</organism>
<keyword evidence="2" id="KW-1185">Reference proteome</keyword>
<name>A0ABP8CMS0_9ACTN</name>
<dbReference type="RefSeq" id="WP_344905917.1">
    <property type="nucleotide sequence ID" value="NZ_BAABAS010000026.1"/>
</dbReference>
<accession>A0ABP8CMS0</accession>
<evidence type="ECO:0000313" key="2">
    <source>
        <dbReference type="Proteomes" id="UP001501710"/>
    </source>
</evidence>
<gene>
    <name evidence="1" type="ORF">GCM10022254_68610</name>
</gene>
<dbReference type="Proteomes" id="UP001501710">
    <property type="component" value="Unassembled WGS sequence"/>
</dbReference>
<proteinExistence type="predicted"/>
<reference evidence="2" key="1">
    <citation type="journal article" date="2019" name="Int. J. Syst. Evol. Microbiol.">
        <title>The Global Catalogue of Microorganisms (GCM) 10K type strain sequencing project: providing services to taxonomists for standard genome sequencing and annotation.</title>
        <authorList>
            <consortium name="The Broad Institute Genomics Platform"/>
            <consortium name="The Broad Institute Genome Sequencing Center for Infectious Disease"/>
            <person name="Wu L."/>
            <person name="Ma J."/>
        </authorList>
    </citation>
    <scope>NUCLEOTIDE SEQUENCE [LARGE SCALE GENOMIC DNA]</scope>
    <source>
        <strain evidence="2">JCM 17440</strain>
    </source>
</reference>
<evidence type="ECO:0000313" key="1">
    <source>
        <dbReference type="EMBL" id="GAA4241103.1"/>
    </source>
</evidence>
<protein>
    <submittedName>
        <fullName evidence="1">Uncharacterized protein</fullName>
    </submittedName>
</protein>